<dbReference type="AlphaFoldDB" id="A7HTT7"/>
<evidence type="ECO:0000256" key="2">
    <source>
        <dbReference type="SAM" id="SignalP"/>
    </source>
</evidence>
<dbReference type="Gene3D" id="1.25.40.10">
    <property type="entry name" value="Tetratricopeptide repeat domain"/>
    <property type="match status" value="1"/>
</dbReference>
<dbReference type="Proteomes" id="UP000006377">
    <property type="component" value="Chromosome"/>
</dbReference>
<dbReference type="PROSITE" id="PS51257">
    <property type="entry name" value="PROKAR_LIPOPROTEIN"/>
    <property type="match status" value="1"/>
</dbReference>
<keyword evidence="4" id="KW-1185">Reference proteome</keyword>
<evidence type="ECO:0000256" key="1">
    <source>
        <dbReference type="SAM" id="MobiDB-lite"/>
    </source>
</evidence>
<dbReference type="eggNOG" id="COG0790">
    <property type="taxonomic scope" value="Bacteria"/>
</dbReference>
<dbReference type="SUPFAM" id="SSF81901">
    <property type="entry name" value="HCP-like"/>
    <property type="match status" value="1"/>
</dbReference>
<name>A7HTT7_PARL1</name>
<feature type="chain" id="PRO_5002707440" description="Sel1 domain protein repeat-containing protein" evidence="2">
    <location>
        <begin position="23"/>
        <end position="230"/>
    </location>
</feature>
<accession>A7HTT7</accession>
<proteinExistence type="predicted"/>
<sequence length="230" mass="24545">MNRVRLTSPAGAIIMLCFAAFAISACGGGGASRKRDADGNIVPTLAEQDPTGTLYAGSIGKAARGECDERTLDVLTCFAYRGHGYEGAQTALGQCLIATGDRAEGLEWVRRAANTGWPDAQKLMAMLLIDDAAPEQDVVQAAKWAKLYGRNPSLLSLGVVPDRSVAEAMAGKISPEQMALADGQVQAWRPVYWTPNTAIDESIKKSCQVEGRRPAPRRQDIPIMTAPLSN</sequence>
<evidence type="ECO:0000313" key="3">
    <source>
        <dbReference type="EMBL" id="ABS63320.1"/>
    </source>
</evidence>
<dbReference type="InterPro" id="IPR011990">
    <property type="entry name" value="TPR-like_helical_dom_sf"/>
</dbReference>
<dbReference type="EMBL" id="CP000774">
    <property type="protein sequence ID" value="ABS63320.1"/>
    <property type="molecule type" value="Genomic_DNA"/>
</dbReference>
<organism evidence="3 4">
    <name type="scientific">Parvibaculum lavamentivorans (strain DS-1 / DSM 13023 / NCIMB 13966)</name>
    <dbReference type="NCBI Taxonomy" id="402881"/>
    <lineage>
        <taxon>Bacteria</taxon>
        <taxon>Pseudomonadati</taxon>
        <taxon>Pseudomonadota</taxon>
        <taxon>Alphaproteobacteria</taxon>
        <taxon>Hyphomicrobiales</taxon>
        <taxon>Parvibaculaceae</taxon>
        <taxon>Parvibaculum</taxon>
    </lineage>
</organism>
<feature type="region of interest" description="Disordered" evidence="1">
    <location>
        <begin position="210"/>
        <end position="230"/>
    </location>
</feature>
<dbReference type="STRING" id="402881.Plav_1701"/>
<protein>
    <recommendedName>
        <fullName evidence="5">Sel1 domain protein repeat-containing protein</fullName>
    </recommendedName>
</protein>
<dbReference type="KEGG" id="pla:Plav_1701"/>
<reference evidence="3 4" key="1">
    <citation type="journal article" date="2011" name="Stand. Genomic Sci.">
        <title>Complete genome sequence of Parvibaculum lavamentivorans type strain (DS-1(T)).</title>
        <authorList>
            <person name="Schleheck D."/>
            <person name="Weiss M."/>
            <person name="Pitluck S."/>
            <person name="Bruce D."/>
            <person name="Land M.L."/>
            <person name="Han S."/>
            <person name="Saunders E."/>
            <person name="Tapia R."/>
            <person name="Detter C."/>
            <person name="Brettin T."/>
            <person name="Han J."/>
            <person name="Woyke T."/>
            <person name="Goodwin L."/>
            <person name="Pennacchio L."/>
            <person name="Nolan M."/>
            <person name="Cook A.M."/>
            <person name="Kjelleberg S."/>
            <person name="Thomas T."/>
        </authorList>
    </citation>
    <scope>NUCLEOTIDE SEQUENCE [LARGE SCALE GENOMIC DNA]</scope>
    <source>
        <strain evidence="4">DS-1 / DSM 13023 / NCIMB 13966</strain>
    </source>
</reference>
<keyword evidence="2" id="KW-0732">Signal</keyword>
<dbReference type="HOGENOM" id="CLU_1203894_0_0_5"/>
<evidence type="ECO:0008006" key="5">
    <source>
        <dbReference type="Google" id="ProtNLM"/>
    </source>
</evidence>
<feature type="signal peptide" evidence="2">
    <location>
        <begin position="1"/>
        <end position="22"/>
    </location>
</feature>
<evidence type="ECO:0000313" key="4">
    <source>
        <dbReference type="Proteomes" id="UP000006377"/>
    </source>
</evidence>
<gene>
    <name evidence="3" type="ordered locus">Plav_1701</name>
</gene>
<feature type="compositionally biased region" description="Basic and acidic residues" evidence="1">
    <location>
        <begin position="210"/>
        <end position="220"/>
    </location>
</feature>